<keyword evidence="1" id="KW-0732">Signal</keyword>
<dbReference type="PANTHER" id="PTHR31987:SF1">
    <property type="entry name" value="GLUTAMINASE A"/>
    <property type="match status" value="1"/>
</dbReference>
<dbReference type="AlphaFoldDB" id="A0A1Y6LHK2"/>
<dbReference type="InterPro" id="IPR033433">
    <property type="entry name" value="GtaA_N"/>
</dbReference>
<accession>A0A1Y6LHK2</accession>
<evidence type="ECO:0000256" key="1">
    <source>
        <dbReference type="SAM" id="SignalP"/>
    </source>
</evidence>
<protein>
    <recommendedName>
        <fullName evidence="6">Glutaminase A</fullName>
    </recommendedName>
</protein>
<feature type="domain" description="Glutaminase A N-terminal" evidence="3">
    <location>
        <begin position="104"/>
        <end position="338"/>
    </location>
</feature>
<feature type="signal peptide" evidence="1">
    <location>
        <begin position="1"/>
        <end position="17"/>
    </location>
</feature>
<dbReference type="Pfam" id="PF17168">
    <property type="entry name" value="DUF5127"/>
    <property type="match status" value="1"/>
</dbReference>
<dbReference type="Proteomes" id="UP000215453">
    <property type="component" value="Chromosome 4"/>
</dbReference>
<evidence type="ECO:0000259" key="3">
    <source>
        <dbReference type="Pfam" id="PF17168"/>
    </source>
</evidence>
<evidence type="ECO:0008006" key="6">
    <source>
        <dbReference type="Google" id="ProtNLM"/>
    </source>
</evidence>
<dbReference type="Pfam" id="PF16335">
    <property type="entry name" value="GtaA_6_Hairpin"/>
    <property type="match status" value="1"/>
</dbReference>
<feature type="domain" description="Glutaminase A central" evidence="2">
    <location>
        <begin position="344"/>
        <end position="691"/>
    </location>
</feature>
<evidence type="ECO:0000259" key="2">
    <source>
        <dbReference type="Pfam" id="PF16335"/>
    </source>
</evidence>
<evidence type="ECO:0000313" key="4">
    <source>
        <dbReference type="EMBL" id="SMY23815.1"/>
    </source>
</evidence>
<proteinExistence type="predicted"/>
<dbReference type="EMBL" id="LT882679">
    <property type="protein sequence ID" value="SMY23815.1"/>
    <property type="molecule type" value="Genomic_DNA"/>
</dbReference>
<reference evidence="4 5" key="1">
    <citation type="submission" date="2016-10" db="EMBL/GenBank/DDBJ databases">
        <authorList>
            <person name="Varghese N."/>
        </authorList>
    </citation>
    <scope>NUCLEOTIDE SEQUENCE [LARGE SCALE GENOMIC DNA]</scope>
</reference>
<dbReference type="PANTHER" id="PTHR31987">
    <property type="entry name" value="GLUTAMINASE A-RELATED"/>
    <property type="match status" value="1"/>
</dbReference>
<sequence length="699" mass="76909">MNLPILLLCTLATLAAGQSSTFSPLRPPAIPLAVRSPYMSTWQRAGSDGGNGGYLAGQWPTFWPGQVTGWTGMIRVDNSTYTWMGAPKDVPELVTQTAFEYTSTRSIFTMTAGPVQMKITFLSNVTPDDLQRSSLPYSYMDVEVHSLDDGEHSVQIYSDISAEWVSGDRGAVAEWSNGDIGTDPAISYHKVFRQQQLEFAQVDDQAEWGNWYFATANTAGVTFQSGSDVDVRGGFIDNGILPNTKDTNYRPINQDYPVFGYARDFGKVGSETQDILFQLSLHQENCMQFQGQKDTVAKVPCLWNSYFANETEAVAHFYNDYSDAKSLASEFDFKVSKDSEAAGGSDYASLTTLAARQAFGAIEFTNTPTDVLVFMKEISSNGNINTVDVIFPFHPIALYTNPNILKWLLDPLYINQESGNWPNTYSIHDIGASFPNATGHSDGNAESMPLEECGNMLIMTLAYAQRSKDTDYLAKHYDILKQWTGYLVDEALIPAEQISTDDFAGPAVNQTNLALKGIIGISAMAQIATLTSHSADADNYTSIASSYISQWQDLAISKDASPPHTTFQYGNESSYSLLYNLYADEELGLGLVPKEVYDMQSEFYPTKFEQYGVPLDTRHPAGYTKDDWQLFCAAVASKDTKDMFTKTIAKWLGETLTSLAMGDLHETVSGDYPAGLKFAARPVAGGYFAFLALDSAPSE</sequence>
<dbReference type="InterPro" id="IPR052743">
    <property type="entry name" value="Glutaminase_GtaA"/>
</dbReference>
<organism evidence="4 5">
    <name type="scientific">Zymoseptoria tritici ST99CH_1A5</name>
    <dbReference type="NCBI Taxonomy" id="1276529"/>
    <lineage>
        <taxon>Eukaryota</taxon>
        <taxon>Fungi</taxon>
        <taxon>Dikarya</taxon>
        <taxon>Ascomycota</taxon>
        <taxon>Pezizomycotina</taxon>
        <taxon>Dothideomycetes</taxon>
        <taxon>Dothideomycetidae</taxon>
        <taxon>Mycosphaerellales</taxon>
        <taxon>Mycosphaerellaceae</taxon>
        <taxon>Zymoseptoria</taxon>
    </lineage>
</organism>
<gene>
    <name evidence="4" type="ORF">ZT1A5_G5255</name>
</gene>
<feature type="chain" id="PRO_5012215828" description="Glutaminase A" evidence="1">
    <location>
        <begin position="18"/>
        <end position="699"/>
    </location>
</feature>
<name>A0A1Y6LHK2_ZYMTR</name>
<evidence type="ECO:0000313" key="5">
    <source>
        <dbReference type="Proteomes" id="UP000215453"/>
    </source>
</evidence>
<dbReference type="InterPro" id="IPR032514">
    <property type="entry name" value="GtaA_central"/>
</dbReference>